<dbReference type="EMBL" id="CP106679">
    <property type="protein sequence ID" value="UXP33305.1"/>
    <property type="molecule type" value="Genomic_DNA"/>
</dbReference>
<name>A0ABY6CS04_9BACT</name>
<accession>A0ABY6CS04</accession>
<feature type="transmembrane region" description="Helical" evidence="2">
    <location>
        <begin position="131"/>
        <end position="153"/>
    </location>
</feature>
<evidence type="ECO:0000256" key="1">
    <source>
        <dbReference type="SAM" id="Coils"/>
    </source>
</evidence>
<keyword evidence="2" id="KW-0812">Transmembrane</keyword>
<feature type="transmembrane region" description="Helical" evidence="2">
    <location>
        <begin position="108"/>
        <end position="125"/>
    </location>
</feature>
<feature type="transmembrane region" description="Helical" evidence="2">
    <location>
        <begin position="12"/>
        <end position="33"/>
    </location>
</feature>
<organism evidence="3 4">
    <name type="scientific">Reichenbachiella agarivorans</name>
    <dbReference type="NCBI Taxonomy" id="2979464"/>
    <lineage>
        <taxon>Bacteria</taxon>
        <taxon>Pseudomonadati</taxon>
        <taxon>Bacteroidota</taxon>
        <taxon>Cytophagia</taxon>
        <taxon>Cytophagales</taxon>
        <taxon>Reichenbachiellaceae</taxon>
        <taxon>Reichenbachiella</taxon>
    </lineage>
</organism>
<feature type="coiled-coil region" evidence="1">
    <location>
        <begin position="234"/>
        <end position="261"/>
    </location>
</feature>
<keyword evidence="2" id="KW-0472">Membrane</keyword>
<keyword evidence="1" id="KW-0175">Coiled coil</keyword>
<reference evidence="3" key="1">
    <citation type="submission" date="2022-09" db="EMBL/GenBank/DDBJ databases">
        <title>Comparative genomics and taxonomic characterization of three novel marine species of genus Reichenbachiella exhibiting antioxidant and polysaccharide degradation activities.</title>
        <authorList>
            <person name="Muhammad N."/>
            <person name="Lee Y.-J."/>
            <person name="Ko J."/>
            <person name="Kim S.-G."/>
        </authorList>
    </citation>
    <scope>NUCLEOTIDE SEQUENCE</scope>
    <source>
        <strain evidence="3">BKB1-1</strain>
    </source>
</reference>
<dbReference type="Proteomes" id="UP001065174">
    <property type="component" value="Chromosome"/>
</dbReference>
<feature type="transmembrane region" description="Helical" evidence="2">
    <location>
        <begin position="39"/>
        <end position="58"/>
    </location>
</feature>
<proteinExistence type="predicted"/>
<gene>
    <name evidence="3" type="ORF">N6H18_04990</name>
</gene>
<keyword evidence="4" id="KW-1185">Reference proteome</keyword>
<keyword evidence="2" id="KW-1133">Transmembrane helix</keyword>
<evidence type="ECO:0000256" key="2">
    <source>
        <dbReference type="SAM" id="Phobius"/>
    </source>
</evidence>
<evidence type="ECO:0000313" key="4">
    <source>
        <dbReference type="Proteomes" id="UP001065174"/>
    </source>
</evidence>
<protein>
    <recommendedName>
        <fullName evidence="5">PH domain-containing protein</fullName>
    </recommendedName>
</protein>
<evidence type="ECO:0008006" key="5">
    <source>
        <dbReference type="Google" id="ProtNLM"/>
    </source>
</evidence>
<sequence length="266" mass="29898">MRNKVSTTYTILYTILLCLAGAALLGSGLAISFGARNRLLFVVCIIGVVGVPVFLYLLMRAMNQRRILVSAEIRQNKAAIITQWELTGEMWSSYMTYARRELTKKQRTAPVGVMLAILAVASWLLHESNSWVISIMYGVAIALPIGGVVWLCYGMINKAQIQLLNESVGRIIFTQNHILINDQLIELTGFKRFVSKSEIDTTTSPITMHLTVSSKLGERESNHDYRIPVPADELVRAQLLVNRYYEDAAELREKMERMSNLADLAD</sequence>
<dbReference type="RefSeq" id="WP_262310734.1">
    <property type="nucleotide sequence ID" value="NZ_CP106679.1"/>
</dbReference>
<evidence type="ECO:0000313" key="3">
    <source>
        <dbReference type="EMBL" id="UXP33305.1"/>
    </source>
</evidence>